<sequence>MPHLAPLFWLLMPLLIASMIYTQMMLFYFHQPSSFPLIKLNTYKMSDWKW</sequence>
<dbReference type="EMBL" id="ON312495">
    <property type="protein sequence ID" value="URP31069.1"/>
    <property type="molecule type" value="Genomic_DNA"/>
</dbReference>
<geneLocation type="mitochondrion" evidence="2"/>
<protein>
    <submittedName>
        <fullName evidence="2">ATP synthase F0 subunit 8</fullName>
    </submittedName>
</protein>
<accession>A0A976X6J5</accession>
<evidence type="ECO:0000256" key="1">
    <source>
        <dbReference type="SAM" id="Phobius"/>
    </source>
</evidence>
<evidence type="ECO:0000313" key="2">
    <source>
        <dbReference type="EMBL" id="URP31069.1"/>
    </source>
</evidence>
<keyword evidence="1" id="KW-1133">Transmembrane helix</keyword>
<name>A0A976X6J5_9ANNE</name>
<keyword evidence="1" id="KW-0472">Membrane</keyword>
<organism evidence="2">
    <name type="scientific">Syllis sp. JYC-2022</name>
    <dbReference type="NCBI Taxonomy" id="2928755"/>
    <lineage>
        <taxon>Eukaryota</taxon>
        <taxon>Metazoa</taxon>
        <taxon>Spiralia</taxon>
        <taxon>Lophotrochozoa</taxon>
        <taxon>Annelida</taxon>
        <taxon>Polychaeta</taxon>
        <taxon>Errantia</taxon>
        <taxon>Phyllodocida</taxon>
        <taxon>Syllidae</taxon>
        <taxon>Syllis</taxon>
    </lineage>
</organism>
<proteinExistence type="predicted"/>
<gene>
    <name evidence="2" type="primary">atp8</name>
</gene>
<dbReference type="AlphaFoldDB" id="A0A976X6J5"/>
<reference evidence="2" key="1">
    <citation type="submission" date="2022-04" db="EMBL/GenBank/DDBJ databases">
        <authorList>
            <person name="Chae J.Y."/>
            <person name="Kim M.-S."/>
        </authorList>
    </citation>
    <scope>NUCLEOTIDE SEQUENCE</scope>
</reference>
<keyword evidence="2" id="KW-0496">Mitochondrion</keyword>
<feature type="transmembrane region" description="Helical" evidence="1">
    <location>
        <begin position="6"/>
        <end position="29"/>
    </location>
</feature>
<keyword evidence="1" id="KW-0812">Transmembrane</keyword>